<dbReference type="KEGG" id="rub:GBA63_00650"/>
<gene>
    <name evidence="2" type="ORF">GBA63_00650</name>
</gene>
<sequence>MTPPALVLVPGLLCDERLWRHQAGGLADLAGRVLIPNVTGQDSVAGMAGSILRTAPERFALAGLSMGGYVSLEIVRQAPERVEALALLDTSARPDTREQTAARLALIELARAGRFDEVWRTLLPKIVHPDRAEDPGLRSTVRQMAHAVGPGGFERQERAIIGRPDSRGDLPGISCPVLVLCGRDDALTPPHLHEELADGIPGARFRQVDDCGHLSTLERPEAVTRAMRSWLEPLTDRPTKDTHQKS</sequence>
<dbReference type="PANTHER" id="PTHR43433:SF4">
    <property type="entry name" value="NON-HEME CHLOROPEROXIDASE-RELATED"/>
    <property type="match status" value="1"/>
</dbReference>
<feature type="domain" description="AB hydrolase-1" evidence="1">
    <location>
        <begin position="6"/>
        <end position="225"/>
    </location>
</feature>
<reference evidence="2 3" key="1">
    <citation type="submission" date="2019-10" db="EMBL/GenBank/DDBJ databases">
        <title>Rubrobacter sp nov SCSIO 52090 isolated from a deep-sea sediment in the South China Sea.</title>
        <authorList>
            <person name="Chen R.W."/>
        </authorList>
    </citation>
    <scope>NUCLEOTIDE SEQUENCE [LARGE SCALE GENOMIC DNA]</scope>
    <source>
        <strain evidence="2 3">SCSIO 52909</strain>
    </source>
</reference>
<dbReference type="PANTHER" id="PTHR43433">
    <property type="entry name" value="HYDROLASE, ALPHA/BETA FOLD FAMILY PROTEIN"/>
    <property type="match status" value="1"/>
</dbReference>
<protein>
    <submittedName>
        <fullName evidence="2">Alpha/beta fold hydrolase</fullName>
    </submittedName>
</protein>
<dbReference type="InterPro" id="IPR029058">
    <property type="entry name" value="AB_hydrolase_fold"/>
</dbReference>
<keyword evidence="3" id="KW-1185">Reference proteome</keyword>
<dbReference type="Proteomes" id="UP000501452">
    <property type="component" value="Chromosome"/>
</dbReference>
<keyword evidence="2" id="KW-0378">Hydrolase</keyword>
<dbReference type="RefSeq" id="WP_166172520.1">
    <property type="nucleotide sequence ID" value="NZ_CP045119.1"/>
</dbReference>
<dbReference type="Pfam" id="PF12697">
    <property type="entry name" value="Abhydrolase_6"/>
    <property type="match status" value="1"/>
</dbReference>
<dbReference type="AlphaFoldDB" id="A0A6G8Q489"/>
<dbReference type="GO" id="GO:0016787">
    <property type="term" value="F:hydrolase activity"/>
    <property type="evidence" value="ECO:0007669"/>
    <property type="project" value="UniProtKB-KW"/>
</dbReference>
<dbReference type="InterPro" id="IPR050471">
    <property type="entry name" value="AB_hydrolase"/>
</dbReference>
<dbReference type="Gene3D" id="3.40.50.1820">
    <property type="entry name" value="alpha/beta hydrolase"/>
    <property type="match status" value="1"/>
</dbReference>
<accession>A0A6G8Q489</accession>
<dbReference type="SUPFAM" id="SSF53474">
    <property type="entry name" value="alpha/beta-Hydrolases"/>
    <property type="match status" value="1"/>
</dbReference>
<evidence type="ECO:0000259" key="1">
    <source>
        <dbReference type="Pfam" id="PF12697"/>
    </source>
</evidence>
<dbReference type="InterPro" id="IPR000073">
    <property type="entry name" value="AB_hydrolase_1"/>
</dbReference>
<evidence type="ECO:0000313" key="2">
    <source>
        <dbReference type="EMBL" id="QIN81292.1"/>
    </source>
</evidence>
<dbReference type="EMBL" id="CP045119">
    <property type="protein sequence ID" value="QIN81292.1"/>
    <property type="molecule type" value="Genomic_DNA"/>
</dbReference>
<proteinExistence type="predicted"/>
<evidence type="ECO:0000313" key="3">
    <source>
        <dbReference type="Proteomes" id="UP000501452"/>
    </source>
</evidence>
<dbReference type="PRINTS" id="PR00111">
    <property type="entry name" value="ABHYDROLASE"/>
</dbReference>
<name>A0A6G8Q489_9ACTN</name>
<organism evidence="2 3">
    <name type="scientific">Rubrobacter tropicus</name>
    <dbReference type="NCBI Taxonomy" id="2653851"/>
    <lineage>
        <taxon>Bacteria</taxon>
        <taxon>Bacillati</taxon>
        <taxon>Actinomycetota</taxon>
        <taxon>Rubrobacteria</taxon>
        <taxon>Rubrobacterales</taxon>
        <taxon>Rubrobacteraceae</taxon>
        <taxon>Rubrobacter</taxon>
    </lineage>
</organism>